<gene>
    <name evidence="6" type="ORF">CLV57_1417</name>
</gene>
<dbReference type="EMBL" id="PGFJ01000001">
    <property type="protein sequence ID" value="PJJ84406.1"/>
    <property type="molecule type" value="Genomic_DNA"/>
</dbReference>
<evidence type="ECO:0000256" key="1">
    <source>
        <dbReference type="ARBA" id="ARBA00006739"/>
    </source>
</evidence>
<organism evidence="6 7">
    <name type="scientific">Mucilaginibacter auburnensis</name>
    <dbReference type="NCBI Taxonomy" id="1457233"/>
    <lineage>
        <taxon>Bacteria</taxon>
        <taxon>Pseudomonadati</taxon>
        <taxon>Bacteroidota</taxon>
        <taxon>Sphingobacteriia</taxon>
        <taxon>Sphingobacteriales</taxon>
        <taxon>Sphingobacteriaceae</taxon>
        <taxon>Mucilaginibacter</taxon>
    </lineage>
</organism>
<evidence type="ECO:0000256" key="4">
    <source>
        <dbReference type="SAM" id="Phobius"/>
    </source>
</evidence>
<dbReference type="SUPFAM" id="SSF53448">
    <property type="entry name" value="Nucleotide-diphospho-sugar transferases"/>
    <property type="match status" value="1"/>
</dbReference>
<reference evidence="6 7" key="1">
    <citation type="submission" date="2017-11" db="EMBL/GenBank/DDBJ databases">
        <title>Genomic Encyclopedia of Archaeal and Bacterial Type Strains, Phase II (KMG-II): From Individual Species to Whole Genera.</title>
        <authorList>
            <person name="Goeker M."/>
        </authorList>
    </citation>
    <scope>NUCLEOTIDE SEQUENCE [LARGE SCALE GENOMIC DNA]</scope>
    <source>
        <strain evidence="6 7">DSM 28175</strain>
    </source>
</reference>
<sequence>MELYIRLALLGLFLLTFIVQLYYLVTQHRSLSTYQPTAELPEPSVPVSVIISARNEEKNLSENLPAILEQDYPDFEVIVVNDCSTDDSETILTAFKQQYPHLKIVTKTEHVRFKTGKKFALTLGIKAAANEYLLFTDADCIPASKNWITYMAAQFTHPKTQIVLGYSPYFETKNFLNSLIRFETLKTAISYLSAALNNNAYMGIGRNLAYTKTLFFASKGFASHMHVISGDDDLFINQNATASNTAIEINPDAFVYTSAKTTFGGLFRQKKRHMGVGKLYKGKHRRMLSFDALSGLLFYPLFIACIVFNVEPLWVLGVFIMRLITQVVVYKNIFKKLAAAAQLWYLPLIDFVYYIYISVFGLIGTLIKTKQWK</sequence>
<evidence type="ECO:0000256" key="2">
    <source>
        <dbReference type="ARBA" id="ARBA00022676"/>
    </source>
</evidence>
<evidence type="ECO:0000259" key="5">
    <source>
        <dbReference type="Pfam" id="PF00535"/>
    </source>
</evidence>
<dbReference type="InterPro" id="IPR001173">
    <property type="entry name" value="Glyco_trans_2-like"/>
</dbReference>
<proteinExistence type="inferred from homology"/>
<comment type="similarity">
    <text evidence="1">Belongs to the glycosyltransferase 2 family.</text>
</comment>
<keyword evidence="2" id="KW-0328">Glycosyltransferase</keyword>
<feature type="transmembrane region" description="Helical" evidence="4">
    <location>
        <begin position="288"/>
        <end position="308"/>
    </location>
</feature>
<accession>A0A2H9VUA3</accession>
<dbReference type="InterPro" id="IPR029044">
    <property type="entry name" value="Nucleotide-diphossugar_trans"/>
</dbReference>
<keyword evidence="4" id="KW-0812">Transmembrane</keyword>
<comment type="caution">
    <text evidence="6">The sequence shown here is derived from an EMBL/GenBank/DDBJ whole genome shotgun (WGS) entry which is preliminary data.</text>
</comment>
<evidence type="ECO:0000313" key="7">
    <source>
        <dbReference type="Proteomes" id="UP000242687"/>
    </source>
</evidence>
<dbReference type="OrthoDB" id="9800276at2"/>
<keyword evidence="3 6" id="KW-0808">Transferase</keyword>
<evidence type="ECO:0000313" key="6">
    <source>
        <dbReference type="EMBL" id="PJJ84406.1"/>
    </source>
</evidence>
<keyword evidence="4" id="KW-1133">Transmembrane helix</keyword>
<dbReference type="Proteomes" id="UP000242687">
    <property type="component" value="Unassembled WGS sequence"/>
</dbReference>
<feature type="transmembrane region" description="Helical" evidence="4">
    <location>
        <begin position="6"/>
        <end position="25"/>
    </location>
</feature>
<dbReference type="RefSeq" id="WP_100340603.1">
    <property type="nucleotide sequence ID" value="NZ_PGFJ01000001.1"/>
</dbReference>
<dbReference type="GO" id="GO:0016757">
    <property type="term" value="F:glycosyltransferase activity"/>
    <property type="evidence" value="ECO:0007669"/>
    <property type="project" value="UniProtKB-KW"/>
</dbReference>
<keyword evidence="4" id="KW-0472">Membrane</keyword>
<keyword evidence="7" id="KW-1185">Reference proteome</keyword>
<evidence type="ECO:0000256" key="3">
    <source>
        <dbReference type="ARBA" id="ARBA00022679"/>
    </source>
</evidence>
<feature type="domain" description="Glycosyltransferase 2-like" evidence="5">
    <location>
        <begin position="48"/>
        <end position="213"/>
    </location>
</feature>
<dbReference type="Gene3D" id="3.90.550.10">
    <property type="entry name" value="Spore Coat Polysaccharide Biosynthesis Protein SpsA, Chain A"/>
    <property type="match status" value="1"/>
</dbReference>
<dbReference type="PANTHER" id="PTHR43630:SF1">
    <property type="entry name" value="POLY-BETA-1,6-N-ACETYL-D-GLUCOSAMINE SYNTHASE"/>
    <property type="match status" value="1"/>
</dbReference>
<name>A0A2H9VUA3_9SPHI</name>
<dbReference type="AlphaFoldDB" id="A0A2H9VUA3"/>
<dbReference type="PANTHER" id="PTHR43630">
    <property type="entry name" value="POLY-BETA-1,6-N-ACETYL-D-GLUCOSAMINE SYNTHASE"/>
    <property type="match status" value="1"/>
</dbReference>
<protein>
    <submittedName>
        <fullName evidence="6">Cellulose synthase/poly-beta-1,6-N-acetylglucosamine synthase-like glycosyltransferase</fullName>
    </submittedName>
</protein>
<feature type="transmembrane region" description="Helical" evidence="4">
    <location>
        <begin position="345"/>
        <end position="367"/>
    </location>
</feature>
<dbReference type="Pfam" id="PF00535">
    <property type="entry name" value="Glycos_transf_2"/>
    <property type="match status" value="1"/>
</dbReference>